<dbReference type="Gene3D" id="3.40.50.720">
    <property type="entry name" value="NAD(P)-binding Rossmann-like Domain"/>
    <property type="match status" value="1"/>
</dbReference>
<dbReference type="InterPro" id="IPR036291">
    <property type="entry name" value="NAD(P)-bd_dom_sf"/>
</dbReference>
<dbReference type="InterPro" id="IPR051397">
    <property type="entry name" value="Zn-ADH-like_protein"/>
</dbReference>
<dbReference type="PANTHER" id="PTHR43677">
    <property type="entry name" value="SHORT-CHAIN DEHYDROGENASE/REDUCTASE"/>
    <property type="match status" value="1"/>
</dbReference>
<name>A0ABW2C6R6_9PSEU</name>
<dbReference type="RefSeq" id="WP_345393614.1">
    <property type="nucleotide sequence ID" value="NZ_BAABLA010000020.1"/>
</dbReference>
<sequence length="324" mass="34084">MRAVRITSLDGPRAVEIADVDAPTPDDGKVLIDVHAAGVTFPDVLQTRGLYQIKPPVPFTPGSEVAGVVRVAPEGSGFTEGQRVAAFVGFGGFCETIAADPATVFPLPDRMSFAHGAAVPMNVLTAHFALRRRTTLCEGETVLVHGAAGGVGSASIQLAKALDARVIGVVSSDAKAELARAAGADDVVYADGFKDAVKELTGGRGVDVVVDPVGGDRFTDSLRSLAREGRLLVIGFTAGEIPTVKVNRLLLNNISVVGVAWGEFFLHRMAYLHEQWDDLWPLLAAGKLDPHIGARYPLDKAADALASMDERTAVGKIVLEVVSE</sequence>
<dbReference type="SUPFAM" id="SSF50129">
    <property type="entry name" value="GroES-like"/>
    <property type="match status" value="1"/>
</dbReference>
<dbReference type="GO" id="GO:0016491">
    <property type="term" value="F:oxidoreductase activity"/>
    <property type="evidence" value="ECO:0007669"/>
    <property type="project" value="UniProtKB-KW"/>
</dbReference>
<reference evidence="3" key="1">
    <citation type="journal article" date="2019" name="Int. J. Syst. Evol. Microbiol.">
        <title>The Global Catalogue of Microorganisms (GCM) 10K type strain sequencing project: providing services to taxonomists for standard genome sequencing and annotation.</title>
        <authorList>
            <consortium name="The Broad Institute Genomics Platform"/>
            <consortium name="The Broad Institute Genome Sequencing Center for Infectious Disease"/>
            <person name="Wu L."/>
            <person name="Ma J."/>
        </authorList>
    </citation>
    <scope>NUCLEOTIDE SEQUENCE [LARGE SCALE GENOMIC DNA]</scope>
    <source>
        <strain evidence="3">KCTC 32255</strain>
    </source>
</reference>
<dbReference type="Pfam" id="PF00107">
    <property type="entry name" value="ADH_zinc_N"/>
    <property type="match status" value="1"/>
</dbReference>
<dbReference type="Proteomes" id="UP001596337">
    <property type="component" value="Unassembled WGS sequence"/>
</dbReference>
<dbReference type="PANTHER" id="PTHR43677:SF4">
    <property type="entry name" value="QUINONE OXIDOREDUCTASE-LIKE PROTEIN 2"/>
    <property type="match status" value="1"/>
</dbReference>
<dbReference type="InterPro" id="IPR013149">
    <property type="entry name" value="ADH-like_C"/>
</dbReference>
<feature type="domain" description="Enoyl reductase (ER)" evidence="1">
    <location>
        <begin position="7"/>
        <end position="319"/>
    </location>
</feature>
<dbReference type="InterPro" id="IPR020843">
    <property type="entry name" value="ER"/>
</dbReference>
<gene>
    <name evidence="2" type="ORF">ACFQGD_26950</name>
</gene>
<protein>
    <submittedName>
        <fullName evidence="2">NADPH:quinone oxidoreductase family protein</fullName>
        <ecNumber evidence="2">1.-.-.-</ecNumber>
    </submittedName>
</protein>
<dbReference type="SUPFAM" id="SSF51735">
    <property type="entry name" value="NAD(P)-binding Rossmann-fold domains"/>
    <property type="match status" value="1"/>
</dbReference>
<dbReference type="InterPro" id="IPR002364">
    <property type="entry name" value="Quin_OxRdtase/zeta-crystal_CS"/>
</dbReference>
<organism evidence="2 3">
    <name type="scientific">Haloechinothrix salitolerans</name>
    <dbReference type="NCBI Taxonomy" id="926830"/>
    <lineage>
        <taxon>Bacteria</taxon>
        <taxon>Bacillati</taxon>
        <taxon>Actinomycetota</taxon>
        <taxon>Actinomycetes</taxon>
        <taxon>Pseudonocardiales</taxon>
        <taxon>Pseudonocardiaceae</taxon>
        <taxon>Haloechinothrix</taxon>
    </lineage>
</organism>
<keyword evidence="2" id="KW-0560">Oxidoreductase</keyword>
<dbReference type="EMBL" id="JBHSXX010000001">
    <property type="protein sequence ID" value="MFC6870773.1"/>
    <property type="molecule type" value="Genomic_DNA"/>
</dbReference>
<dbReference type="Pfam" id="PF08240">
    <property type="entry name" value="ADH_N"/>
    <property type="match status" value="1"/>
</dbReference>
<proteinExistence type="predicted"/>
<dbReference type="InterPro" id="IPR013154">
    <property type="entry name" value="ADH-like_N"/>
</dbReference>
<evidence type="ECO:0000313" key="2">
    <source>
        <dbReference type="EMBL" id="MFC6870773.1"/>
    </source>
</evidence>
<dbReference type="SMART" id="SM00829">
    <property type="entry name" value="PKS_ER"/>
    <property type="match status" value="1"/>
</dbReference>
<evidence type="ECO:0000259" key="1">
    <source>
        <dbReference type="SMART" id="SM00829"/>
    </source>
</evidence>
<dbReference type="EC" id="1.-.-.-" evidence="2"/>
<dbReference type="InterPro" id="IPR011032">
    <property type="entry name" value="GroES-like_sf"/>
</dbReference>
<keyword evidence="3" id="KW-1185">Reference proteome</keyword>
<evidence type="ECO:0000313" key="3">
    <source>
        <dbReference type="Proteomes" id="UP001596337"/>
    </source>
</evidence>
<dbReference type="PROSITE" id="PS01162">
    <property type="entry name" value="QOR_ZETA_CRYSTAL"/>
    <property type="match status" value="1"/>
</dbReference>
<comment type="caution">
    <text evidence="2">The sequence shown here is derived from an EMBL/GenBank/DDBJ whole genome shotgun (WGS) entry which is preliminary data.</text>
</comment>
<dbReference type="Gene3D" id="3.90.180.10">
    <property type="entry name" value="Medium-chain alcohol dehydrogenases, catalytic domain"/>
    <property type="match status" value="1"/>
</dbReference>
<dbReference type="CDD" id="cd08241">
    <property type="entry name" value="QOR1"/>
    <property type="match status" value="1"/>
</dbReference>
<accession>A0ABW2C6R6</accession>